<protein>
    <recommendedName>
        <fullName evidence="3">Topoisomerase 1-associated factor 1</fullName>
    </recommendedName>
</protein>
<feature type="compositionally biased region" description="Basic and acidic residues" evidence="8">
    <location>
        <begin position="326"/>
        <end position="335"/>
    </location>
</feature>
<dbReference type="GO" id="GO:0043111">
    <property type="term" value="P:replication fork arrest"/>
    <property type="evidence" value="ECO:0007669"/>
    <property type="project" value="TreeGrafter"/>
</dbReference>
<evidence type="ECO:0000256" key="1">
    <source>
        <dbReference type="ARBA" id="ARBA00004123"/>
    </source>
</evidence>
<dbReference type="EMBL" id="JAFIMR010000007">
    <property type="protein sequence ID" value="KAI1876469.1"/>
    <property type="molecule type" value="Genomic_DNA"/>
</dbReference>
<gene>
    <name evidence="10" type="ORF">JX265_003995</name>
</gene>
<feature type="region of interest" description="Disordered" evidence="8">
    <location>
        <begin position="905"/>
        <end position="1167"/>
    </location>
</feature>
<evidence type="ECO:0000313" key="10">
    <source>
        <dbReference type="EMBL" id="KAI1876469.1"/>
    </source>
</evidence>
<evidence type="ECO:0000256" key="5">
    <source>
        <dbReference type="ARBA" id="ARBA00023242"/>
    </source>
</evidence>
<dbReference type="GO" id="GO:0051321">
    <property type="term" value="P:meiotic cell cycle"/>
    <property type="evidence" value="ECO:0007669"/>
    <property type="project" value="UniProtKB-KW"/>
</dbReference>
<dbReference type="AlphaFoldDB" id="A0A9P9WRL3"/>
<accession>A0A9P9WRL3</accession>
<feature type="region of interest" description="Disordered" evidence="8">
    <location>
        <begin position="560"/>
        <end position="601"/>
    </location>
</feature>
<proteinExistence type="inferred from homology"/>
<dbReference type="InterPro" id="IPR044998">
    <property type="entry name" value="Timeless"/>
</dbReference>
<feature type="domain" description="Timeless N-terminal" evidence="9">
    <location>
        <begin position="36"/>
        <end position="305"/>
    </location>
</feature>
<comment type="subcellular location">
    <subcellularLocation>
        <location evidence="1">Nucleus</location>
    </subcellularLocation>
</comment>
<dbReference type="PANTHER" id="PTHR22940:SF4">
    <property type="entry name" value="PROTEIN TIMELESS HOMOLOG"/>
    <property type="match status" value="1"/>
</dbReference>
<evidence type="ECO:0000313" key="11">
    <source>
        <dbReference type="Proteomes" id="UP000829685"/>
    </source>
</evidence>
<dbReference type="InterPro" id="IPR006906">
    <property type="entry name" value="Timeless_N"/>
</dbReference>
<evidence type="ECO:0000256" key="7">
    <source>
        <dbReference type="ARBA" id="ARBA00023306"/>
    </source>
</evidence>
<keyword evidence="5" id="KW-0539">Nucleus</keyword>
<dbReference type="GO" id="GO:0003677">
    <property type="term" value="F:DNA binding"/>
    <property type="evidence" value="ECO:0007669"/>
    <property type="project" value="TreeGrafter"/>
</dbReference>
<dbReference type="PANTHER" id="PTHR22940">
    <property type="entry name" value="TIMEOUT/TIMELESS-2"/>
    <property type="match status" value="1"/>
</dbReference>
<evidence type="ECO:0000259" key="9">
    <source>
        <dbReference type="Pfam" id="PF04821"/>
    </source>
</evidence>
<evidence type="ECO:0000256" key="2">
    <source>
        <dbReference type="ARBA" id="ARBA00008174"/>
    </source>
</evidence>
<feature type="compositionally biased region" description="Acidic residues" evidence="8">
    <location>
        <begin position="1128"/>
        <end position="1142"/>
    </location>
</feature>
<feature type="compositionally biased region" description="Acidic residues" evidence="8">
    <location>
        <begin position="917"/>
        <end position="929"/>
    </location>
</feature>
<feature type="compositionally biased region" description="Acidic residues" evidence="8">
    <location>
        <begin position="578"/>
        <end position="596"/>
    </location>
</feature>
<comment type="caution">
    <text evidence="10">The sequence shown here is derived from an EMBL/GenBank/DDBJ whole genome shotgun (WGS) entry which is preliminary data.</text>
</comment>
<keyword evidence="4" id="KW-0236">DNA replication inhibitor</keyword>
<comment type="similarity">
    <text evidence="2">Belongs to the timeless family.</text>
</comment>
<evidence type="ECO:0000256" key="8">
    <source>
        <dbReference type="SAM" id="MobiDB-lite"/>
    </source>
</evidence>
<evidence type="ECO:0000256" key="4">
    <source>
        <dbReference type="ARBA" id="ARBA00022880"/>
    </source>
</evidence>
<reference evidence="10" key="1">
    <citation type="submission" date="2021-03" db="EMBL/GenBank/DDBJ databases">
        <title>Revisited historic fungal species revealed as producer of novel bioactive compounds through whole genome sequencing and comparative genomics.</title>
        <authorList>
            <person name="Vignolle G.A."/>
            <person name="Hochenegger N."/>
            <person name="Mach R.L."/>
            <person name="Mach-Aigner A.R."/>
            <person name="Javad Rahimi M."/>
            <person name="Salim K.A."/>
            <person name="Chan C.M."/>
            <person name="Lim L.B.L."/>
            <person name="Cai F."/>
            <person name="Druzhinina I.S."/>
            <person name="U'Ren J.M."/>
            <person name="Derntl C."/>
        </authorList>
    </citation>
    <scope>NUCLEOTIDE SEQUENCE</scope>
    <source>
        <strain evidence="10">TUCIM 5799</strain>
    </source>
</reference>
<keyword evidence="7" id="KW-0131">Cell cycle</keyword>
<feature type="region of interest" description="Disordered" evidence="8">
    <location>
        <begin position="326"/>
        <end position="360"/>
    </location>
</feature>
<keyword evidence="11" id="KW-1185">Reference proteome</keyword>
<keyword evidence="6" id="KW-0469">Meiosis</keyword>
<dbReference type="Proteomes" id="UP000829685">
    <property type="component" value="Unassembled WGS sequence"/>
</dbReference>
<dbReference type="GO" id="GO:0006281">
    <property type="term" value="P:DNA repair"/>
    <property type="evidence" value="ECO:0007669"/>
    <property type="project" value="TreeGrafter"/>
</dbReference>
<evidence type="ECO:0000256" key="6">
    <source>
        <dbReference type="ARBA" id="ARBA00023254"/>
    </source>
</evidence>
<feature type="compositionally biased region" description="Acidic residues" evidence="8">
    <location>
        <begin position="1046"/>
        <end position="1062"/>
    </location>
</feature>
<name>A0A9P9WRL3_9PEZI</name>
<feature type="compositionally biased region" description="Low complexity" evidence="8">
    <location>
        <begin position="1090"/>
        <end position="1106"/>
    </location>
</feature>
<feature type="compositionally biased region" description="Basic residues" evidence="8">
    <location>
        <begin position="561"/>
        <end position="573"/>
    </location>
</feature>
<evidence type="ECO:0000256" key="3">
    <source>
        <dbReference type="ARBA" id="ARBA00021529"/>
    </source>
</evidence>
<sequence>MEVADGTTDVVHPEVRAHINSLVSALGGNSAEDDGRYVMGDSALEVLRDIKKWIRFYDEKTNRMDVARCLAEANLVDGDLLQILAAWPIAATENKFKSRAALACLELLVPLTWPMDRNLEEMTVNHHRHMPVLQLAQVNYKRSVINFDAAQILHTAVRLTLPSMVLSRSDRTARDDGIIKLVLLFLRNIAMIAPPPNVTYDGDESQISRSALIDAFSYQDILLTLLTIASNIGEDFNQEGVILMEIIFHLVKRVDVTKLFMDDKQLSKAKANELTSLMNKEAAMHRPHNRKAPTRHNRWGTMIWVQRDDGKVSTVSGQDALLDAATRQEKMDSSKTFRPPRRPRKEEMEPKDLGPPVTLNTRARGQLRDFVEEFLDSGFNPLFFNVRKKLDEQKDYVMQYHYRQFYYLVSWFLEAERVRQKVAKGKGKKATQEEGEEDVGSFNLVATVLNQEMFITLNRSMAEALDTKNWQELGAAMRCFTQILLTVQEMSETGKEEDEEIAENILSRIFYEEDTHDRVANIAKNFKDQGFEYLDACTELVHTYLRILESYSKQNVDMQVRSRKRARRKKKTAKAAGAEDDVTADVVDESENDEGNAEQTSKERKFDFTRFANRFTPQGVVDTFVKFSKYYQDLSDAQLKRAHRYFYRVAFKQNMGVMLYRVDIIHLFYSMIKGQEPLDRSCSSYKEWEELVKQILKKCIRKIEERPALIIEMLFSKINATAYYLEYGYEKQTVSASTPRPAAELEFRHLLEHDQQVATAVGVLLDKEMSHHIKWVRDQLTSAESERRAWEAAEKAMESVESNVDVSMEQPIEGSPVKEAPVFSIRPDDDARRTAMFKNAHLRLLMKLVGMECLAPTLDETPESAWIIPSSFTADQLKESLDMVSKAEFDPPTFDDGQLAEDQLRRKTAPRKKAVFDDDDDGLSDDEEATLFPAGGPTARKSTAEDTDKPKKIRRRRKDDAEPPTEEQLEEKARKRRQKELEKARRFKSDVYVHASDDETDEERDREFFANEARLRQKQKIVSITHQRPPSPKLLTKRKAAALLGSDDEGEEESERDSDDELMPTQESASSRNADKTLDDADDDDDLNTDHTPLSSSPHAASTTSSNGAKRRRLGEASNAVKMATVDAEMEDAAEDEEEEDIPAAKPAARRRPRAKAGFIIDSSDEE</sequence>
<dbReference type="GO" id="GO:0000076">
    <property type="term" value="P:DNA replication checkpoint signaling"/>
    <property type="evidence" value="ECO:0007669"/>
    <property type="project" value="TreeGrafter"/>
</dbReference>
<feature type="compositionally biased region" description="Basic and acidic residues" evidence="8">
    <location>
        <begin position="979"/>
        <end position="1015"/>
    </location>
</feature>
<dbReference type="Pfam" id="PF04821">
    <property type="entry name" value="TIMELESS"/>
    <property type="match status" value="1"/>
</dbReference>
<dbReference type="GO" id="GO:0031298">
    <property type="term" value="C:replication fork protection complex"/>
    <property type="evidence" value="ECO:0007669"/>
    <property type="project" value="TreeGrafter"/>
</dbReference>
<organism evidence="10 11">
    <name type="scientific">Neoarthrinium moseri</name>
    <dbReference type="NCBI Taxonomy" id="1658444"/>
    <lineage>
        <taxon>Eukaryota</taxon>
        <taxon>Fungi</taxon>
        <taxon>Dikarya</taxon>
        <taxon>Ascomycota</taxon>
        <taxon>Pezizomycotina</taxon>
        <taxon>Sordariomycetes</taxon>
        <taxon>Xylariomycetidae</taxon>
        <taxon>Amphisphaeriales</taxon>
        <taxon>Apiosporaceae</taxon>
        <taxon>Neoarthrinium</taxon>
    </lineage>
</organism>